<dbReference type="EMBL" id="MFTJ01000016">
    <property type="protein sequence ID" value="OGI66018.1"/>
    <property type="molecule type" value="Genomic_DNA"/>
</dbReference>
<evidence type="ECO:0000259" key="1">
    <source>
        <dbReference type="SMART" id="SM00966"/>
    </source>
</evidence>
<dbReference type="GO" id="GO:0003677">
    <property type="term" value="F:DNA binding"/>
    <property type="evidence" value="ECO:0007669"/>
    <property type="project" value="InterPro"/>
</dbReference>
<dbReference type="InterPro" id="IPR007159">
    <property type="entry name" value="SpoVT-AbrB_dom"/>
</dbReference>
<evidence type="ECO:0000313" key="2">
    <source>
        <dbReference type="EMBL" id="OGI66018.1"/>
    </source>
</evidence>
<dbReference type="Gene3D" id="2.10.260.10">
    <property type="match status" value="1"/>
</dbReference>
<sequence length="95" mass="10927">MIMVVETVRMSSKGQLVIPQDIREEVHAQEGTVFMVVGSKDTIVLKKIITPSKEELIRNLGEFAKKMTPKMEKLGIKENDVPQMIKQFRREKRDA</sequence>
<feature type="domain" description="SpoVT-AbrB" evidence="1">
    <location>
        <begin position="8"/>
        <end position="53"/>
    </location>
</feature>
<evidence type="ECO:0000313" key="3">
    <source>
        <dbReference type="Proteomes" id="UP000178700"/>
    </source>
</evidence>
<dbReference type="SMART" id="SM00966">
    <property type="entry name" value="SpoVT_AbrB"/>
    <property type="match status" value="1"/>
</dbReference>
<gene>
    <name evidence="2" type="ORF">A2642_05005</name>
</gene>
<comment type="caution">
    <text evidence="2">The sequence shown here is derived from an EMBL/GenBank/DDBJ whole genome shotgun (WGS) entry which is preliminary data.</text>
</comment>
<dbReference type="AlphaFoldDB" id="A0A1F6V8S1"/>
<protein>
    <recommendedName>
        <fullName evidence="1">SpoVT-AbrB domain-containing protein</fullName>
    </recommendedName>
</protein>
<dbReference type="SUPFAM" id="SSF89447">
    <property type="entry name" value="AbrB/MazE/MraZ-like"/>
    <property type="match status" value="1"/>
</dbReference>
<reference evidence="2 3" key="1">
    <citation type="journal article" date="2016" name="Nat. Commun.">
        <title>Thousands of microbial genomes shed light on interconnected biogeochemical processes in an aquifer system.</title>
        <authorList>
            <person name="Anantharaman K."/>
            <person name="Brown C.T."/>
            <person name="Hug L.A."/>
            <person name="Sharon I."/>
            <person name="Castelle C.J."/>
            <person name="Probst A.J."/>
            <person name="Thomas B.C."/>
            <person name="Singh A."/>
            <person name="Wilkins M.J."/>
            <person name="Karaoz U."/>
            <person name="Brodie E.L."/>
            <person name="Williams K.H."/>
            <person name="Hubbard S.S."/>
            <person name="Banfield J.F."/>
        </authorList>
    </citation>
    <scope>NUCLEOTIDE SEQUENCE [LARGE SCALE GENOMIC DNA]</scope>
</reference>
<accession>A0A1F6V8S1</accession>
<organism evidence="2 3">
    <name type="scientific">Candidatus Nomurabacteria bacterium RIFCSPHIGHO2_01_FULL_39_10</name>
    <dbReference type="NCBI Taxonomy" id="1801733"/>
    <lineage>
        <taxon>Bacteria</taxon>
        <taxon>Candidatus Nomuraibacteriota</taxon>
    </lineage>
</organism>
<proteinExistence type="predicted"/>
<dbReference type="Proteomes" id="UP000178700">
    <property type="component" value="Unassembled WGS sequence"/>
</dbReference>
<name>A0A1F6V8S1_9BACT</name>
<dbReference type="NCBIfam" id="TIGR01439">
    <property type="entry name" value="lp_hng_hel_AbrB"/>
    <property type="match status" value="1"/>
</dbReference>
<dbReference type="InterPro" id="IPR037914">
    <property type="entry name" value="SpoVT-AbrB_sf"/>
</dbReference>